<gene>
    <name evidence="2" type="ORF">DCF82_23300</name>
</gene>
<reference evidence="2 3" key="1">
    <citation type="journal article" date="2018" name="Nat. Biotechnol.">
        <title>A standardized bacterial taxonomy based on genome phylogeny substantially revises the tree of life.</title>
        <authorList>
            <person name="Parks D.H."/>
            <person name="Chuvochina M."/>
            <person name="Waite D.W."/>
            <person name="Rinke C."/>
            <person name="Skarshewski A."/>
            <person name="Chaumeil P.A."/>
            <person name="Hugenholtz P."/>
        </authorList>
    </citation>
    <scope>NUCLEOTIDE SEQUENCE [LARGE SCALE GENOMIC DNA]</scope>
    <source>
        <strain evidence="2">UBA9049</strain>
    </source>
</reference>
<comment type="caution">
    <text evidence="2">The sequence shown here is derived from an EMBL/GenBank/DDBJ whole genome shotgun (WGS) entry which is preliminary data.</text>
</comment>
<accession>A0A3B8WKB1</accession>
<dbReference type="AlphaFoldDB" id="A0A3B8WKB1"/>
<name>A0A3B8WKB1_MARNT</name>
<organism evidence="2 3">
    <name type="scientific">Marinobacter nauticus</name>
    <name type="common">Marinobacter hydrocarbonoclasticus</name>
    <name type="synonym">Marinobacter aquaeolei</name>
    <dbReference type="NCBI Taxonomy" id="2743"/>
    <lineage>
        <taxon>Bacteria</taxon>
        <taxon>Pseudomonadati</taxon>
        <taxon>Pseudomonadota</taxon>
        <taxon>Gammaproteobacteria</taxon>
        <taxon>Pseudomonadales</taxon>
        <taxon>Marinobacteraceae</taxon>
        <taxon>Marinobacter</taxon>
    </lineage>
</organism>
<protein>
    <submittedName>
        <fullName evidence="2">Uncharacterized protein</fullName>
    </submittedName>
</protein>
<dbReference type="EMBL" id="DLYI01000313">
    <property type="protein sequence ID" value="HAC30704.1"/>
    <property type="molecule type" value="Genomic_DNA"/>
</dbReference>
<evidence type="ECO:0000256" key="1">
    <source>
        <dbReference type="SAM" id="MobiDB-lite"/>
    </source>
</evidence>
<dbReference type="Proteomes" id="UP000261325">
    <property type="component" value="Unassembled WGS sequence"/>
</dbReference>
<evidence type="ECO:0000313" key="3">
    <source>
        <dbReference type="Proteomes" id="UP000261325"/>
    </source>
</evidence>
<feature type="region of interest" description="Disordered" evidence="1">
    <location>
        <begin position="101"/>
        <end position="122"/>
    </location>
</feature>
<evidence type="ECO:0000313" key="2">
    <source>
        <dbReference type="EMBL" id="HAC30704.1"/>
    </source>
</evidence>
<sequence>MIPYLKPALIAVTVAGLTGGGWLARGWFEDSKDLAAMEAQEALAAEIREGQAQVSKQVADHLSQLEGTERIIDRGIIREVSKPIYQRVCLPDRAIRLLNAAAQGQNPGEPEGEVSGDSTAAD</sequence>
<proteinExistence type="predicted"/>